<dbReference type="EMBL" id="AHAM01000263">
    <property type="protein sequence ID" value="EHK53573.1"/>
    <property type="molecule type" value="Genomic_DNA"/>
</dbReference>
<dbReference type="RefSeq" id="WP_008839470.1">
    <property type="nucleotide sequence ID" value="NZ_AHAM01000263.1"/>
</dbReference>
<sequence length="67" mass="7561">MSKVSSDSDIQLATAREVMDGYDIALQALASERPDTSTEEGTKFQRQMEAARERMKKYTIAYRALAK</sequence>
<evidence type="ECO:0000313" key="3">
    <source>
        <dbReference type="Proteomes" id="UP000003250"/>
    </source>
</evidence>
<gene>
    <name evidence="2" type="ORF">MAXJ12_29500</name>
</gene>
<evidence type="ECO:0000313" key="2">
    <source>
        <dbReference type="EMBL" id="EHK53573.1"/>
    </source>
</evidence>
<feature type="region of interest" description="Disordered" evidence="1">
    <location>
        <begin position="31"/>
        <end position="50"/>
    </location>
</feature>
<protein>
    <submittedName>
        <fullName evidence="2">Uncharacterized protein</fullName>
    </submittedName>
</protein>
<accession>H0I0B3</accession>
<reference evidence="2 3" key="1">
    <citation type="journal article" date="2012" name="J. Bacteriol.">
        <title>Draft Genome Sequence of Mesorhizobium alhagi CCNWXJ12-2T, a Novel Salt-Resistant Species Isolated from the Desert of Northwestern China.</title>
        <authorList>
            <person name="Zhou M."/>
            <person name="Chen W."/>
            <person name="Chen H."/>
            <person name="Wei G."/>
        </authorList>
    </citation>
    <scope>NUCLEOTIDE SEQUENCE [LARGE SCALE GENOMIC DNA]</scope>
    <source>
        <strain evidence="2 3">CCNWXJ12-2</strain>
    </source>
</reference>
<proteinExistence type="predicted"/>
<dbReference type="AlphaFoldDB" id="H0I0B3"/>
<feature type="compositionally biased region" description="Basic and acidic residues" evidence="1">
    <location>
        <begin position="32"/>
        <end position="43"/>
    </location>
</feature>
<dbReference type="PATRIC" id="fig|1107882.3.peg.5713"/>
<name>H0I0B3_9HYPH</name>
<dbReference type="Proteomes" id="UP000003250">
    <property type="component" value="Unassembled WGS sequence"/>
</dbReference>
<organism evidence="2 3">
    <name type="scientific">Mesorhizobium alhagi CCNWXJ12-2</name>
    <dbReference type="NCBI Taxonomy" id="1107882"/>
    <lineage>
        <taxon>Bacteria</taxon>
        <taxon>Pseudomonadati</taxon>
        <taxon>Pseudomonadota</taxon>
        <taxon>Alphaproteobacteria</taxon>
        <taxon>Hyphomicrobiales</taxon>
        <taxon>Phyllobacteriaceae</taxon>
        <taxon>Allomesorhizobium</taxon>
    </lineage>
</organism>
<evidence type="ECO:0000256" key="1">
    <source>
        <dbReference type="SAM" id="MobiDB-lite"/>
    </source>
</evidence>
<dbReference type="OrthoDB" id="5459182at2"/>
<keyword evidence="3" id="KW-1185">Reference proteome</keyword>